<dbReference type="NCBIfam" id="TIGR00180">
    <property type="entry name" value="parB_part"/>
    <property type="match status" value="1"/>
</dbReference>
<dbReference type="AlphaFoldDB" id="A0A1X7EZF2"/>
<dbReference type="GO" id="GO:0003677">
    <property type="term" value="F:DNA binding"/>
    <property type="evidence" value="ECO:0007669"/>
    <property type="project" value="InterPro"/>
</dbReference>
<dbReference type="Gene3D" id="3.90.1530.30">
    <property type="match status" value="1"/>
</dbReference>
<proteinExistence type="inferred from homology"/>
<dbReference type="GO" id="GO:0007059">
    <property type="term" value="P:chromosome segregation"/>
    <property type="evidence" value="ECO:0007669"/>
    <property type="project" value="TreeGrafter"/>
</dbReference>
<dbReference type="GO" id="GO:0005694">
    <property type="term" value="C:chromosome"/>
    <property type="evidence" value="ECO:0007669"/>
    <property type="project" value="TreeGrafter"/>
</dbReference>
<dbReference type="SUPFAM" id="SSF109709">
    <property type="entry name" value="KorB DNA-binding domain-like"/>
    <property type="match status" value="1"/>
</dbReference>
<dbReference type="Proteomes" id="UP000192936">
    <property type="component" value="Unassembled WGS sequence"/>
</dbReference>
<dbReference type="InterPro" id="IPR004437">
    <property type="entry name" value="ParB/RepB/Spo0J"/>
</dbReference>
<gene>
    <name evidence="4" type="ORF">SAMN02982917_2154</name>
</gene>
<dbReference type="PANTHER" id="PTHR33375">
    <property type="entry name" value="CHROMOSOME-PARTITIONING PROTEIN PARB-RELATED"/>
    <property type="match status" value="1"/>
</dbReference>
<name>A0A1X7EZF2_9PROT</name>
<dbReference type="InterPro" id="IPR036086">
    <property type="entry name" value="ParB/Sulfiredoxin_sf"/>
</dbReference>
<evidence type="ECO:0000256" key="1">
    <source>
        <dbReference type="ARBA" id="ARBA00006295"/>
    </source>
</evidence>
<feature type="region of interest" description="Disordered" evidence="2">
    <location>
        <begin position="227"/>
        <end position="291"/>
    </location>
</feature>
<feature type="domain" description="ParB-like N-terminal" evidence="3">
    <location>
        <begin position="31"/>
        <end position="120"/>
    </location>
</feature>
<organism evidence="4 5">
    <name type="scientific">Azospirillum oryzae</name>
    <dbReference type="NCBI Taxonomy" id="286727"/>
    <lineage>
        <taxon>Bacteria</taxon>
        <taxon>Pseudomonadati</taxon>
        <taxon>Pseudomonadota</taxon>
        <taxon>Alphaproteobacteria</taxon>
        <taxon>Rhodospirillales</taxon>
        <taxon>Azospirillaceae</taxon>
        <taxon>Azospirillum</taxon>
    </lineage>
</organism>
<protein>
    <submittedName>
        <fullName evidence="4">Chromosome partitioning protein, ParB family</fullName>
    </submittedName>
</protein>
<comment type="similarity">
    <text evidence="1">Belongs to the ParB family.</text>
</comment>
<evidence type="ECO:0000256" key="2">
    <source>
        <dbReference type="SAM" id="MobiDB-lite"/>
    </source>
</evidence>
<dbReference type="SMART" id="SM00470">
    <property type="entry name" value="ParB"/>
    <property type="match status" value="1"/>
</dbReference>
<accession>A0A1X7EZF2</accession>
<dbReference type="PANTHER" id="PTHR33375:SF1">
    <property type="entry name" value="CHROMOSOME-PARTITIONING PROTEIN PARB-RELATED"/>
    <property type="match status" value="1"/>
</dbReference>
<evidence type="ECO:0000313" key="4">
    <source>
        <dbReference type="EMBL" id="SMF42750.1"/>
    </source>
</evidence>
<dbReference type="Gene3D" id="1.10.10.2830">
    <property type="match status" value="1"/>
</dbReference>
<dbReference type="STRING" id="286727.SAMN02982917_2154"/>
<evidence type="ECO:0000313" key="5">
    <source>
        <dbReference type="Proteomes" id="UP000192936"/>
    </source>
</evidence>
<dbReference type="EMBL" id="FXAK01000004">
    <property type="protein sequence ID" value="SMF42750.1"/>
    <property type="molecule type" value="Genomic_DNA"/>
</dbReference>
<dbReference type="SUPFAM" id="SSF110849">
    <property type="entry name" value="ParB/Sulfiredoxin"/>
    <property type="match status" value="1"/>
</dbReference>
<feature type="compositionally biased region" description="Low complexity" evidence="2">
    <location>
        <begin position="239"/>
        <end position="251"/>
    </location>
</feature>
<dbReference type="RefSeq" id="WP_085085061.1">
    <property type="nucleotide sequence ID" value="NZ_FXAK01000004.1"/>
</dbReference>
<dbReference type="OrthoDB" id="9813122at2"/>
<dbReference type="InterPro" id="IPR050336">
    <property type="entry name" value="Chromosome_partition/occlusion"/>
</dbReference>
<dbReference type="Pfam" id="PF02195">
    <property type="entry name" value="ParB_N"/>
    <property type="match status" value="1"/>
</dbReference>
<reference evidence="4 5" key="1">
    <citation type="submission" date="2017-04" db="EMBL/GenBank/DDBJ databases">
        <authorList>
            <person name="Afonso C.L."/>
            <person name="Miller P.J."/>
            <person name="Scott M.A."/>
            <person name="Spackman E."/>
            <person name="Goraichik I."/>
            <person name="Dimitrov K.M."/>
            <person name="Suarez D.L."/>
            <person name="Swayne D.E."/>
        </authorList>
    </citation>
    <scope>NUCLEOTIDE SEQUENCE [LARGE SCALE GENOMIC DNA]</scope>
    <source>
        <strain evidence="4 5">A2P</strain>
    </source>
</reference>
<sequence length="345" mass="36107">MSAPANPRAAFAAASFAALRAAAGDGQGEVLHLPLADIDEDPGQPRTLFEEEGLALLAASIRAHGLVQPVVVRPAVDGRHRLAFGARRLRAARLAGLAEVPAVIRRERDGDFAAQVIENQHRASLSNSDLVAAIARLAADGHTGKEIATICALKAYEVSAFRQAGNFPPELRARIDQADMRALYDLYRQWRKTPDAVLAALPEADVVLTVTEARRIVGGITGRPTGSLVLDRPVPAPAAPVHDPATAPTTDSVELRADGGGLHRAKPDIQEGAGQGEGKPQPMAAPGPAATEPVQPPVFHVTARDGAEGRLIVDRRAGGAGLVLVAYASGIAEVNAADLRIVRVE</sequence>
<dbReference type="InterPro" id="IPR003115">
    <property type="entry name" value="ParB_N"/>
</dbReference>
<evidence type="ECO:0000259" key="3">
    <source>
        <dbReference type="SMART" id="SM00470"/>
    </source>
</evidence>